<protein>
    <submittedName>
        <fullName evidence="7">L,D-transpeptidase</fullName>
    </submittedName>
</protein>
<evidence type="ECO:0000256" key="4">
    <source>
        <dbReference type="ARBA" id="ARBA00022984"/>
    </source>
</evidence>
<keyword evidence="5" id="KW-0961">Cell wall biogenesis/degradation</keyword>
<dbReference type="CDD" id="cd16913">
    <property type="entry name" value="YkuD_like"/>
    <property type="match status" value="1"/>
</dbReference>
<evidence type="ECO:0000313" key="7">
    <source>
        <dbReference type="EMBL" id="MCA9376309.1"/>
    </source>
</evidence>
<comment type="pathway">
    <text evidence="1">Cell wall biogenesis; peptidoglycan biosynthesis.</text>
</comment>
<evidence type="ECO:0000256" key="3">
    <source>
        <dbReference type="ARBA" id="ARBA00022960"/>
    </source>
</evidence>
<dbReference type="InterPro" id="IPR005490">
    <property type="entry name" value="LD_TPept_cat_dom"/>
</dbReference>
<dbReference type="GO" id="GO:0008360">
    <property type="term" value="P:regulation of cell shape"/>
    <property type="evidence" value="ECO:0007669"/>
    <property type="project" value="UniProtKB-KW"/>
</dbReference>
<accession>A0A955KWQ4</accession>
<gene>
    <name evidence="7" type="ORF">KC685_00100</name>
</gene>
<evidence type="ECO:0000259" key="6">
    <source>
        <dbReference type="Pfam" id="PF03734"/>
    </source>
</evidence>
<evidence type="ECO:0000313" key="8">
    <source>
        <dbReference type="Proteomes" id="UP000741282"/>
    </source>
</evidence>
<evidence type="ECO:0000256" key="2">
    <source>
        <dbReference type="ARBA" id="ARBA00022679"/>
    </source>
</evidence>
<dbReference type="Proteomes" id="UP000741282">
    <property type="component" value="Unassembled WGS sequence"/>
</dbReference>
<feature type="domain" description="L,D-TPase catalytic" evidence="6">
    <location>
        <begin position="199"/>
        <end position="320"/>
    </location>
</feature>
<comment type="caution">
    <text evidence="7">The sequence shown here is derived from an EMBL/GenBank/DDBJ whole genome shotgun (WGS) entry which is preliminary data.</text>
</comment>
<evidence type="ECO:0000256" key="1">
    <source>
        <dbReference type="ARBA" id="ARBA00004752"/>
    </source>
</evidence>
<keyword evidence="4" id="KW-0573">Peptidoglycan synthesis</keyword>
<name>A0A955KWQ4_9BACT</name>
<reference evidence="7" key="1">
    <citation type="submission" date="2020-04" db="EMBL/GenBank/DDBJ databases">
        <authorList>
            <person name="Zhang T."/>
        </authorList>
    </citation>
    <scope>NUCLEOTIDE SEQUENCE</scope>
    <source>
        <strain evidence="7">HKST-UBA17</strain>
    </source>
</reference>
<organism evidence="7 8">
    <name type="scientific">Candidatus Dojkabacteria bacterium</name>
    <dbReference type="NCBI Taxonomy" id="2099670"/>
    <lineage>
        <taxon>Bacteria</taxon>
        <taxon>Candidatus Dojkabacteria</taxon>
    </lineage>
</organism>
<evidence type="ECO:0000256" key="5">
    <source>
        <dbReference type="ARBA" id="ARBA00023316"/>
    </source>
</evidence>
<dbReference type="EMBL" id="JAGQLN010000001">
    <property type="protein sequence ID" value="MCA9376309.1"/>
    <property type="molecule type" value="Genomic_DNA"/>
</dbReference>
<dbReference type="GO" id="GO:0071555">
    <property type="term" value="P:cell wall organization"/>
    <property type="evidence" value="ECO:0007669"/>
    <property type="project" value="UniProtKB-KW"/>
</dbReference>
<dbReference type="SUPFAM" id="SSF141523">
    <property type="entry name" value="L,D-transpeptidase catalytic domain-like"/>
    <property type="match status" value="1"/>
</dbReference>
<reference evidence="7" key="2">
    <citation type="journal article" date="2021" name="Microbiome">
        <title>Successional dynamics and alternative stable states in a saline activated sludge microbial community over 9 years.</title>
        <authorList>
            <person name="Wang Y."/>
            <person name="Ye J."/>
            <person name="Ju F."/>
            <person name="Liu L."/>
            <person name="Boyd J.A."/>
            <person name="Deng Y."/>
            <person name="Parks D.H."/>
            <person name="Jiang X."/>
            <person name="Yin X."/>
            <person name="Woodcroft B.J."/>
            <person name="Tyson G.W."/>
            <person name="Hugenholtz P."/>
            <person name="Polz M.F."/>
            <person name="Zhang T."/>
        </authorList>
    </citation>
    <scope>NUCLEOTIDE SEQUENCE</scope>
    <source>
        <strain evidence="7">HKST-UBA17</strain>
    </source>
</reference>
<keyword evidence="2" id="KW-0808">Transferase</keyword>
<dbReference type="Gene3D" id="2.40.440.10">
    <property type="entry name" value="L,D-transpeptidase catalytic domain-like"/>
    <property type="match status" value="1"/>
</dbReference>
<dbReference type="GO" id="GO:0016740">
    <property type="term" value="F:transferase activity"/>
    <property type="evidence" value="ECO:0007669"/>
    <property type="project" value="UniProtKB-KW"/>
</dbReference>
<keyword evidence="3" id="KW-0133">Cell shape</keyword>
<dbReference type="InterPro" id="IPR038063">
    <property type="entry name" value="Transpep_catalytic_dom"/>
</dbReference>
<proteinExistence type="predicted"/>
<dbReference type="GO" id="GO:0009252">
    <property type="term" value="P:peptidoglycan biosynthetic process"/>
    <property type="evidence" value="ECO:0007669"/>
    <property type="project" value="UniProtKB-KW"/>
</dbReference>
<dbReference type="AlphaFoldDB" id="A0A955KWQ4"/>
<dbReference type="Pfam" id="PF03734">
    <property type="entry name" value="YkuD"/>
    <property type="match status" value="1"/>
</dbReference>
<sequence>MAIYSLMVSMMFSEFTSSSRFSNTATKSLGEGYISSVNGYETPEFLGLTTEQTVSFNSKDIALDPGVTSTINLRYEGEIISIDDGLINIMIGNKDTPLEALNYLRSVGVEGVKDIITPLFNELGHDALLEQANVEGIKQEEFASYKYYANDYGPDITSVANEIYVNLLGRLAANTGNLDFISVKSKYHPGTNGKFTNKKYLELDHSAQVIYAWEDGELYRSWYASGFYDEYAVFGVFDLKNKSKNAWSPIAEKWMPYWMAFYYDGKQQAWFGLHELVYWYDDEGNYIEESSDSIGNKKSGGCVRLDRGEMKELYDWAEVGMYFLIHE</sequence>